<feature type="transmembrane region" description="Helical" evidence="1">
    <location>
        <begin position="12"/>
        <end position="36"/>
    </location>
</feature>
<evidence type="ECO:0000313" key="3">
    <source>
        <dbReference type="Proteomes" id="UP001152798"/>
    </source>
</evidence>
<keyword evidence="1" id="KW-0812">Transmembrane</keyword>
<proteinExistence type="predicted"/>
<dbReference type="AlphaFoldDB" id="A0A9P0EAP5"/>
<sequence length="115" mass="13693">MSSEELNPFIENLFSFLIYILQTIKENIFLLLELALKDKDKTYNFYFSFDNAQKNALIFLTTLFIINCTSILFIWKFHGEKVFKRFKKPTPPKVFEELNRSVSNLKLPKVYSPRI</sequence>
<keyword evidence="1" id="KW-1133">Transmembrane helix</keyword>
<gene>
    <name evidence="2" type="ORF">NEZAVI_LOCUS3729</name>
</gene>
<evidence type="ECO:0000313" key="2">
    <source>
        <dbReference type="EMBL" id="CAH1392993.1"/>
    </source>
</evidence>
<keyword evidence="1" id="KW-0472">Membrane</keyword>
<feature type="transmembrane region" description="Helical" evidence="1">
    <location>
        <begin position="56"/>
        <end position="75"/>
    </location>
</feature>
<name>A0A9P0EAP5_NEZVI</name>
<keyword evidence="3" id="KW-1185">Reference proteome</keyword>
<dbReference type="EMBL" id="OV725078">
    <property type="protein sequence ID" value="CAH1392993.1"/>
    <property type="molecule type" value="Genomic_DNA"/>
</dbReference>
<dbReference type="OrthoDB" id="49605at2759"/>
<accession>A0A9P0EAP5</accession>
<reference evidence="2" key="1">
    <citation type="submission" date="2022-01" db="EMBL/GenBank/DDBJ databases">
        <authorList>
            <person name="King R."/>
        </authorList>
    </citation>
    <scope>NUCLEOTIDE SEQUENCE</scope>
</reference>
<evidence type="ECO:0000256" key="1">
    <source>
        <dbReference type="SAM" id="Phobius"/>
    </source>
</evidence>
<dbReference type="Proteomes" id="UP001152798">
    <property type="component" value="Chromosome 2"/>
</dbReference>
<protein>
    <submittedName>
        <fullName evidence="2">Uncharacterized protein</fullName>
    </submittedName>
</protein>
<organism evidence="2 3">
    <name type="scientific">Nezara viridula</name>
    <name type="common">Southern green stink bug</name>
    <name type="synonym">Cimex viridulus</name>
    <dbReference type="NCBI Taxonomy" id="85310"/>
    <lineage>
        <taxon>Eukaryota</taxon>
        <taxon>Metazoa</taxon>
        <taxon>Ecdysozoa</taxon>
        <taxon>Arthropoda</taxon>
        <taxon>Hexapoda</taxon>
        <taxon>Insecta</taxon>
        <taxon>Pterygota</taxon>
        <taxon>Neoptera</taxon>
        <taxon>Paraneoptera</taxon>
        <taxon>Hemiptera</taxon>
        <taxon>Heteroptera</taxon>
        <taxon>Panheteroptera</taxon>
        <taxon>Pentatomomorpha</taxon>
        <taxon>Pentatomoidea</taxon>
        <taxon>Pentatomidae</taxon>
        <taxon>Pentatominae</taxon>
        <taxon>Nezara</taxon>
    </lineage>
</organism>